<dbReference type="OrthoDB" id="1646015at2"/>
<protein>
    <submittedName>
        <fullName evidence="1">Uncharacterized protein</fullName>
    </submittedName>
</protein>
<name>R3W4P5_9ENTE</name>
<dbReference type="AlphaFoldDB" id="R3W4P5"/>
<sequence length="91" mass="11229">MFKTIERMVVNRTYKKKVKELHRTGYQAINLEELKRYCSEYRWTKKTVRTLREKKADILSIQPNEFFDYQQLKIQTTKQSFHELEDFSDLF</sequence>
<dbReference type="eggNOG" id="ENOG5030K5Z">
    <property type="taxonomic scope" value="Bacteria"/>
</dbReference>
<proteinExistence type="predicted"/>
<dbReference type="Proteomes" id="UP000013785">
    <property type="component" value="Unassembled WGS sequence"/>
</dbReference>
<keyword evidence="2" id="KW-1185">Reference proteome</keyword>
<accession>R3W4P5</accession>
<dbReference type="STRING" id="154621.RV11_GL002919"/>
<dbReference type="EMBL" id="AJAT01000017">
    <property type="protein sequence ID" value="EOL42597.1"/>
    <property type="molecule type" value="Genomic_DNA"/>
</dbReference>
<evidence type="ECO:0000313" key="2">
    <source>
        <dbReference type="Proteomes" id="UP000013785"/>
    </source>
</evidence>
<organism evidence="1 2">
    <name type="scientific">Enterococcus phoeniculicola ATCC BAA-412</name>
    <dbReference type="NCBI Taxonomy" id="1158610"/>
    <lineage>
        <taxon>Bacteria</taxon>
        <taxon>Bacillati</taxon>
        <taxon>Bacillota</taxon>
        <taxon>Bacilli</taxon>
        <taxon>Lactobacillales</taxon>
        <taxon>Enterococcaceae</taxon>
        <taxon>Enterococcus</taxon>
    </lineage>
</organism>
<evidence type="ECO:0000313" key="1">
    <source>
        <dbReference type="EMBL" id="EOL42597.1"/>
    </source>
</evidence>
<dbReference type="HOGENOM" id="CLU_161841_2_0_9"/>
<gene>
    <name evidence="1" type="ORF">UC3_02950</name>
</gene>
<reference evidence="1 2" key="1">
    <citation type="submission" date="2013-02" db="EMBL/GenBank/DDBJ databases">
        <title>The Genome Sequence of Enterococcus phoeniculicola BAA-412.</title>
        <authorList>
            <consortium name="The Broad Institute Genome Sequencing Platform"/>
            <consortium name="The Broad Institute Genome Sequencing Center for Infectious Disease"/>
            <person name="Earl A.M."/>
            <person name="Gilmore M.S."/>
            <person name="Lebreton F."/>
            <person name="Walker B."/>
            <person name="Young S.K."/>
            <person name="Zeng Q."/>
            <person name="Gargeya S."/>
            <person name="Fitzgerald M."/>
            <person name="Haas B."/>
            <person name="Abouelleil A."/>
            <person name="Alvarado L."/>
            <person name="Arachchi H.M."/>
            <person name="Berlin A.M."/>
            <person name="Chapman S.B."/>
            <person name="Dewar J."/>
            <person name="Goldberg J."/>
            <person name="Griggs A."/>
            <person name="Gujja S."/>
            <person name="Hansen M."/>
            <person name="Howarth C."/>
            <person name="Imamovic A."/>
            <person name="Larimer J."/>
            <person name="McCowan C."/>
            <person name="Murphy C."/>
            <person name="Neiman D."/>
            <person name="Pearson M."/>
            <person name="Priest M."/>
            <person name="Roberts A."/>
            <person name="Saif S."/>
            <person name="Shea T."/>
            <person name="Sisk P."/>
            <person name="Sykes S."/>
            <person name="Wortman J."/>
            <person name="Nusbaum C."/>
            <person name="Birren B."/>
        </authorList>
    </citation>
    <scope>NUCLEOTIDE SEQUENCE [LARGE SCALE GENOMIC DNA]</scope>
    <source>
        <strain evidence="1 2">ATCC BAA-412</strain>
    </source>
</reference>
<dbReference type="PATRIC" id="fig|1158610.3.peg.2931"/>
<dbReference type="RefSeq" id="WP_010769584.1">
    <property type="nucleotide sequence ID" value="NZ_ASWE01000001.1"/>
</dbReference>
<dbReference type="Pfam" id="PF13797">
    <property type="entry name" value="Post_transc_reg"/>
    <property type="match status" value="1"/>
</dbReference>
<comment type="caution">
    <text evidence="1">The sequence shown here is derived from an EMBL/GenBank/DDBJ whole genome shotgun (WGS) entry which is preliminary data.</text>
</comment>
<dbReference type="InterPro" id="IPR025716">
    <property type="entry name" value="Post-transcriptional_regulator"/>
</dbReference>